<dbReference type="InterPro" id="IPR007872">
    <property type="entry name" value="DPH_MB_dom"/>
</dbReference>
<gene>
    <name evidence="11" type="ORF">L198_05015</name>
</gene>
<dbReference type="GO" id="GO:0017183">
    <property type="term" value="P:protein histidyl modification to diphthamide"/>
    <property type="evidence" value="ECO:0007669"/>
    <property type="project" value="UniProtKB-UniPathway"/>
</dbReference>
<evidence type="ECO:0000256" key="9">
    <source>
        <dbReference type="SAM" id="MobiDB-lite"/>
    </source>
</evidence>
<proteinExistence type="inferred from homology"/>
<accession>A0A1E3IZZ8</accession>
<dbReference type="PANTHER" id="PTHR21454:SF31">
    <property type="entry name" value="DIPHTHAMIDE BIOSYNTHESIS PROTEIN 3"/>
    <property type="match status" value="1"/>
</dbReference>
<feature type="domain" description="DPH-type MB" evidence="10">
    <location>
        <begin position="4"/>
        <end position="60"/>
    </location>
</feature>
<evidence type="ECO:0000256" key="3">
    <source>
        <dbReference type="ARBA" id="ARBA00023004"/>
    </source>
</evidence>
<dbReference type="FunFam" id="3.10.660.10:FF:000001">
    <property type="entry name" value="Diphthamide biosynthesis 3"/>
    <property type="match status" value="1"/>
</dbReference>
<name>A0A1E3IZZ8_9TREE</name>
<dbReference type="EMBL" id="AWGH01000015">
    <property type="protein sequence ID" value="ODN94164.1"/>
    <property type="molecule type" value="Genomic_DNA"/>
</dbReference>
<dbReference type="Pfam" id="PF05207">
    <property type="entry name" value="Zn_ribbon_CSL"/>
    <property type="match status" value="1"/>
</dbReference>
<keyword evidence="3" id="KW-0408">Iron</keyword>
<organism evidence="11 12">
    <name type="scientific">Cryptococcus wingfieldii CBS 7118</name>
    <dbReference type="NCBI Taxonomy" id="1295528"/>
    <lineage>
        <taxon>Eukaryota</taxon>
        <taxon>Fungi</taxon>
        <taxon>Dikarya</taxon>
        <taxon>Basidiomycota</taxon>
        <taxon>Agaricomycotina</taxon>
        <taxon>Tremellomycetes</taxon>
        <taxon>Tremellales</taxon>
        <taxon>Cryptococcaceae</taxon>
        <taxon>Cryptococcus</taxon>
    </lineage>
</organism>
<evidence type="ECO:0000256" key="7">
    <source>
        <dbReference type="ARBA" id="ARBA00041070"/>
    </source>
</evidence>
<keyword evidence="12" id="KW-1185">Reference proteome</keyword>
<dbReference type="PROSITE" id="PS51074">
    <property type="entry name" value="DPH_MB"/>
    <property type="match status" value="1"/>
</dbReference>
<protein>
    <recommendedName>
        <fullName evidence="7">Diphthamide biosynthesis protein 3</fullName>
    </recommendedName>
</protein>
<dbReference type="PANTHER" id="PTHR21454">
    <property type="entry name" value="DPH3 HOMOLOG-RELATED"/>
    <property type="match status" value="1"/>
</dbReference>
<dbReference type="RefSeq" id="XP_019030695.1">
    <property type="nucleotide sequence ID" value="XM_019177114.1"/>
</dbReference>
<dbReference type="OrthoDB" id="66964at2759"/>
<evidence type="ECO:0000256" key="2">
    <source>
        <dbReference type="ARBA" id="ARBA00022723"/>
    </source>
</evidence>
<dbReference type="InterPro" id="IPR044248">
    <property type="entry name" value="DPH3/4-like"/>
</dbReference>
<dbReference type="InterPro" id="IPR036671">
    <property type="entry name" value="DPH_MB_sf"/>
</dbReference>
<feature type="region of interest" description="Disordered" evidence="9">
    <location>
        <begin position="69"/>
        <end position="164"/>
    </location>
</feature>
<evidence type="ECO:0000259" key="10">
    <source>
        <dbReference type="PROSITE" id="PS51074"/>
    </source>
</evidence>
<evidence type="ECO:0000313" key="12">
    <source>
        <dbReference type="Proteomes" id="UP000094819"/>
    </source>
</evidence>
<evidence type="ECO:0000313" key="11">
    <source>
        <dbReference type="EMBL" id="ODN94164.1"/>
    </source>
</evidence>
<feature type="compositionally biased region" description="Basic and acidic residues" evidence="9">
    <location>
        <begin position="144"/>
        <end position="157"/>
    </location>
</feature>
<dbReference type="GO" id="GO:0046872">
    <property type="term" value="F:metal ion binding"/>
    <property type="evidence" value="ECO:0007669"/>
    <property type="project" value="UniProtKB-KW"/>
</dbReference>
<evidence type="ECO:0000256" key="1">
    <source>
        <dbReference type="ARBA" id="ARBA00005156"/>
    </source>
</evidence>
<comment type="catalytic activity">
    <reaction evidence="8">
        <text>2 [3Fe-4S](0)-[protein] + 2 Fe(2+)-[Dph3] + NADH = 2 [4Fe-4S](1+)-[protein] + 2 [Dph3] + NAD(+) + H(+)</text>
        <dbReference type="Rhea" id="RHEA:71239"/>
        <dbReference type="Rhea" id="RHEA-COMP:17997"/>
        <dbReference type="Rhea" id="RHEA-COMP:17998"/>
        <dbReference type="Rhea" id="RHEA-COMP:18001"/>
        <dbReference type="Rhea" id="RHEA-COMP:18002"/>
        <dbReference type="ChEBI" id="CHEBI:15378"/>
        <dbReference type="ChEBI" id="CHEBI:29033"/>
        <dbReference type="ChEBI" id="CHEBI:33723"/>
        <dbReference type="ChEBI" id="CHEBI:47402"/>
        <dbReference type="ChEBI" id="CHEBI:57540"/>
        <dbReference type="ChEBI" id="CHEBI:57945"/>
        <dbReference type="ChEBI" id="CHEBI:83228"/>
    </reaction>
</comment>
<evidence type="ECO:0000256" key="8">
    <source>
        <dbReference type="ARBA" id="ARBA00048125"/>
    </source>
</evidence>
<dbReference type="AlphaFoldDB" id="A0A1E3IZZ8"/>
<comment type="caution">
    <text evidence="11">The sequence shown here is derived from an EMBL/GenBank/DDBJ whole genome shotgun (WGS) entry which is preliminary data.</text>
</comment>
<keyword evidence="2" id="KW-0479">Metal-binding</keyword>
<comment type="pathway">
    <text evidence="1">Protein modification; peptidyl-diphthamide biosynthesis.</text>
</comment>
<dbReference type="UniPathway" id="UPA00559"/>
<reference evidence="11 12" key="1">
    <citation type="submission" date="2016-06" db="EMBL/GenBank/DDBJ databases">
        <title>Evolution of pathogenesis and genome organization in the Tremellales.</title>
        <authorList>
            <person name="Cuomo C."/>
            <person name="Litvintseva A."/>
            <person name="Heitman J."/>
            <person name="Chen Y."/>
            <person name="Sun S."/>
            <person name="Springer D."/>
            <person name="Dromer F."/>
            <person name="Young S."/>
            <person name="Zeng Q."/>
            <person name="Chapman S."/>
            <person name="Gujja S."/>
            <person name="Saif S."/>
            <person name="Birren B."/>
        </authorList>
    </citation>
    <scope>NUCLEOTIDE SEQUENCE [LARGE SCALE GENOMIC DNA]</scope>
    <source>
        <strain evidence="11 12">CBS 7118</strain>
    </source>
</reference>
<sequence length="164" mass="18383">MPNYYDELEIEDFAWDPVANLFHYPCPCGDRFEISKGQLRDGEEIAICPSCSLIVRVIYDYLDWEDYVTSDEDGELEEEEEEEEEDEEEEEGKDQGKDEDITPETSVSPATEAAETKPHTPASPSQSHGDLASQLGDRLNISGGDRRDTEGEAERDSGVATSNR</sequence>
<dbReference type="GeneID" id="30194228"/>
<feature type="compositionally biased region" description="Acidic residues" evidence="9">
    <location>
        <begin position="69"/>
        <end position="92"/>
    </location>
</feature>
<dbReference type="Gene3D" id="3.10.660.10">
    <property type="entry name" value="DPH Zinc finger"/>
    <property type="match status" value="1"/>
</dbReference>
<evidence type="ECO:0000256" key="6">
    <source>
        <dbReference type="ARBA" id="ARBA00036267"/>
    </source>
</evidence>
<dbReference type="SUPFAM" id="SSF144217">
    <property type="entry name" value="CSL zinc finger"/>
    <property type="match status" value="1"/>
</dbReference>
<evidence type="ECO:0000256" key="4">
    <source>
        <dbReference type="ARBA" id="ARBA00024032"/>
    </source>
</evidence>
<comment type="subunit">
    <text evidence="5">Component of the 2-(3-amino-3-carboxypropyl)histidine synthase complex composed of DPH1, DPH2, DPH3 and a NADH-dependent reductase, predominantly CBR1.</text>
</comment>
<comment type="catalytic activity">
    <reaction evidence="6">
        <text>[3Fe-4S](1+)-[protein] + Fe(2+)-[Dph3] = [3Fe-4S](0)-[protein] + Fe(3+)-[Dph3]</text>
        <dbReference type="Rhea" id="RHEA:71235"/>
        <dbReference type="Rhea" id="RHEA-COMP:17996"/>
        <dbReference type="Rhea" id="RHEA-COMP:17997"/>
        <dbReference type="Rhea" id="RHEA-COMP:18002"/>
        <dbReference type="Rhea" id="RHEA-COMP:18003"/>
        <dbReference type="ChEBI" id="CHEBI:29033"/>
        <dbReference type="ChEBI" id="CHEBI:29034"/>
        <dbReference type="ChEBI" id="CHEBI:33751"/>
        <dbReference type="ChEBI" id="CHEBI:47402"/>
        <dbReference type="ChEBI" id="CHEBI:83228"/>
    </reaction>
</comment>
<dbReference type="Proteomes" id="UP000094819">
    <property type="component" value="Unassembled WGS sequence"/>
</dbReference>
<evidence type="ECO:0000256" key="5">
    <source>
        <dbReference type="ARBA" id="ARBA00034128"/>
    </source>
</evidence>
<comment type="similarity">
    <text evidence="4">Belongs to the DPH3 family.</text>
</comment>